<comment type="similarity">
    <text evidence="1">Belongs to the sigma-70 factor family. ECF subfamily.</text>
</comment>
<dbReference type="InterPro" id="IPR013324">
    <property type="entry name" value="RNA_pol_sigma_r3/r4-like"/>
</dbReference>
<dbReference type="Gene3D" id="1.10.1740.10">
    <property type="match status" value="1"/>
</dbReference>
<dbReference type="InterPro" id="IPR036388">
    <property type="entry name" value="WH-like_DNA-bd_sf"/>
</dbReference>
<keyword evidence="2" id="KW-0805">Transcription regulation</keyword>
<dbReference type="PANTHER" id="PTHR43133:SF46">
    <property type="entry name" value="RNA POLYMERASE SIGMA-70 FACTOR ECF SUBFAMILY"/>
    <property type="match status" value="1"/>
</dbReference>
<proteinExistence type="inferred from homology"/>
<evidence type="ECO:0000313" key="6">
    <source>
        <dbReference type="Proteomes" id="UP001500936"/>
    </source>
</evidence>
<dbReference type="Proteomes" id="UP001500936">
    <property type="component" value="Unassembled WGS sequence"/>
</dbReference>
<evidence type="ECO:0000256" key="3">
    <source>
        <dbReference type="ARBA" id="ARBA00023082"/>
    </source>
</evidence>
<dbReference type="SUPFAM" id="SSF88659">
    <property type="entry name" value="Sigma3 and sigma4 domains of RNA polymerase sigma factors"/>
    <property type="match status" value="1"/>
</dbReference>
<evidence type="ECO:0000256" key="2">
    <source>
        <dbReference type="ARBA" id="ARBA00023015"/>
    </source>
</evidence>
<evidence type="ECO:0000313" key="5">
    <source>
        <dbReference type="EMBL" id="GAA4418837.1"/>
    </source>
</evidence>
<keyword evidence="3" id="KW-0731">Sigma factor</keyword>
<keyword evidence="6" id="KW-1185">Reference proteome</keyword>
<gene>
    <name evidence="5" type="ORF">GCM10023187_52640</name>
</gene>
<dbReference type="InterPro" id="IPR014284">
    <property type="entry name" value="RNA_pol_sigma-70_dom"/>
</dbReference>
<comment type="caution">
    <text evidence="5">The sequence shown here is derived from an EMBL/GenBank/DDBJ whole genome shotgun (WGS) entry which is preliminary data.</text>
</comment>
<dbReference type="Gene3D" id="1.10.10.10">
    <property type="entry name" value="Winged helix-like DNA-binding domain superfamily/Winged helix DNA-binding domain"/>
    <property type="match status" value="1"/>
</dbReference>
<sequence length="246" mass="29026">MGSFIYSLIRIEILSINVIFRPLSKANIYSTKHIVNSIKLPSEEICLPFQGNEPAFYQALLAEQRQAFNCLYLRVHNQFIPLACQKGGSYDEALDVLNDCLAIFLHKIRTGEFVFQADTRITSYLYRVCYNQWHNYIDKRQQRKEVSLDLNRPTSDKDDNDDDVYDDTISLLPDEQYDEQERLEWVTRLKKAISQLREDCQNMLHWFYVEELPLREIAARLGMTEDSAAVKRFKCAKYLRERYLKA</sequence>
<evidence type="ECO:0008006" key="7">
    <source>
        <dbReference type="Google" id="ProtNLM"/>
    </source>
</evidence>
<reference evidence="6" key="1">
    <citation type="journal article" date="2019" name="Int. J. Syst. Evol. Microbiol.">
        <title>The Global Catalogue of Microorganisms (GCM) 10K type strain sequencing project: providing services to taxonomists for standard genome sequencing and annotation.</title>
        <authorList>
            <consortium name="The Broad Institute Genomics Platform"/>
            <consortium name="The Broad Institute Genome Sequencing Center for Infectious Disease"/>
            <person name="Wu L."/>
            <person name="Ma J."/>
        </authorList>
    </citation>
    <scope>NUCLEOTIDE SEQUENCE [LARGE SCALE GENOMIC DNA]</scope>
    <source>
        <strain evidence="6">JCM 17925</strain>
    </source>
</reference>
<dbReference type="InterPro" id="IPR039425">
    <property type="entry name" value="RNA_pol_sigma-70-like"/>
</dbReference>
<dbReference type="PANTHER" id="PTHR43133">
    <property type="entry name" value="RNA POLYMERASE ECF-TYPE SIGMA FACTO"/>
    <property type="match status" value="1"/>
</dbReference>
<keyword evidence="4" id="KW-0804">Transcription</keyword>
<dbReference type="NCBIfam" id="TIGR02937">
    <property type="entry name" value="sigma70-ECF"/>
    <property type="match status" value="1"/>
</dbReference>
<evidence type="ECO:0000256" key="1">
    <source>
        <dbReference type="ARBA" id="ARBA00010641"/>
    </source>
</evidence>
<accession>A0ABP8KYU4</accession>
<dbReference type="EMBL" id="BAABHB010000017">
    <property type="protein sequence ID" value="GAA4418837.1"/>
    <property type="molecule type" value="Genomic_DNA"/>
</dbReference>
<organism evidence="5 6">
    <name type="scientific">Nibrella viscosa</name>
    <dbReference type="NCBI Taxonomy" id="1084524"/>
    <lineage>
        <taxon>Bacteria</taxon>
        <taxon>Pseudomonadati</taxon>
        <taxon>Bacteroidota</taxon>
        <taxon>Cytophagia</taxon>
        <taxon>Cytophagales</taxon>
        <taxon>Spirosomataceae</taxon>
        <taxon>Nibrella</taxon>
    </lineage>
</organism>
<name>A0ABP8KYU4_9BACT</name>
<evidence type="ECO:0000256" key="4">
    <source>
        <dbReference type="ARBA" id="ARBA00023163"/>
    </source>
</evidence>
<dbReference type="InterPro" id="IPR013325">
    <property type="entry name" value="RNA_pol_sigma_r2"/>
</dbReference>
<dbReference type="SUPFAM" id="SSF88946">
    <property type="entry name" value="Sigma2 domain of RNA polymerase sigma factors"/>
    <property type="match status" value="1"/>
</dbReference>
<protein>
    <recommendedName>
        <fullName evidence="7">RNA polymerase sigma factor, sigma-70 family</fullName>
    </recommendedName>
</protein>